<feature type="transmembrane region" description="Helical" evidence="7">
    <location>
        <begin position="255"/>
        <end position="275"/>
    </location>
</feature>
<feature type="domain" description="EamA" evidence="8">
    <location>
        <begin position="164"/>
        <end position="296"/>
    </location>
</feature>
<evidence type="ECO:0000256" key="1">
    <source>
        <dbReference type="ARBA" id="ARBA00004651"/>
    </source>
</evidence>
<evidence type="ECO:0000313" key="9">
    <source>
        <dbReference type="EMBL" id="QHI72758.1"/>
    </source>
</evidence>
<gene>
    <name evidence="9" type="ORF">Ami3637_10390</name>
</gene>
<feature type="transmembrane region" description="Helical" evidence="7">
    <location>
        <begin position="226"/>
        <end position="243"/>
    </location>
</feature>
<evidence type="ECO:0000313" key="10">
    <source>
        <dbReference type="Proteomes" id="UP000463883"/>
    </source>
</evidence>
<dbReference type="EMBL" id="CP047591">
    <property type="protein sequence ID" value="QHI72758.1"/>
    <property type="molecule type" value="Genomic_DNA"/>
</dbReference>
<keyword evidence="6 7" id="KW-0472">Membrane</keyword>
<dbReference type="SUPFAM" id="SSF103481">
    <property type="entry name" value="Multidrug resistance efflux transporter EmrE"/>
    <property type="match status" value="2"/>
</dbReference>
<dbReference type="PANTHER" id="PTHR42920:SF5">
    <property type="entry name" value="EAMA DOMAIN-CONTAINING PROTEIN"/>
    <property type="match status" value="1"/>
</dbReference>
<proteinExistence type="inferred from homology"/>
<keyword evidence="5 7" id="KW-1133">Transmembrane helix</keyword>
<feature type="transmembrane region" description="Helical" evidence="7">
    <location>
        <begin position="34"/>
        <end position="56"/>
    </location>
</feature>
<protein>
    <submittedName>
        <fullName evidence="9">EamA family transporter</fullName>
    </submittedName>
</protein>
<dbReference type="Proteomes" id="UP000463883">
    <property type="component" value="Chromosome"/>
</dbReference>
<accession>A0A6P1ML28</accession>
<feature type="transmembrane region" description="Helical" evidence="7">
    <location>
        <begin position="139"/>
        <end position="156"/>
    </location>
</feature>
<keyword evidence="4 7" id="KW-0812">Transmembrane</keyword>
<comment type="subcellular location">
    <subcellularLocation>
        <location evidence="1">Cell membrane</location>
        <topology evidence="1">Multi-pass membrane protein</topology>
    </subcellularLocation>
</comment>
<dbReference type="Pfam" id="PF00892">
    <property type="entry name" value="EamA"/>
    <property type="match status" value="2"/>
</dbReference>
<organism evidence="9 10">
    <name type="scientific">Aminipila terrae</name>
    <dbReference type="NCBI Taxonomy" id="2697030"/>
    <lineage>
        <taxon>Bacteria</taxon>
        <taxon>Bacillati</taxon>
        <taxon>Bacillota</taxon>
        <taxon>Clostridia</taxon>
        <taxon>Peptostreptococcales</taxon>
        <taxon>Anaerovoracaceae</taxon>
        <taxon>Aminipila</taxon>
    </lineage>
</organism>
<evidence type="ECO:0000256" key="7">
    <source>
        <dbReference type="SAM" id="Phobius"/>
    </source>
</evidence>
<dbReference type="PANTHER" id="PTHR42920">
    <property type="entry name" value="OS03G0707200 PROTEIN-RELATED"/>
    <property type="match status" value="1"/>
</dbReference>
<evidence type="ECO:0000256" key="3">
    <source>
        <dbReference type="ARBA" id="ARBA00022475"/>
    </source>
</evidence>
<sequence>MSKKIRANILLLLTALIWGSAFVAQIKGMDNLGPFSFACIRNMVGAIFLIPVIYMLDKLDKKNNAKGPLSEKTEEEKKVERKILITGGIACGIALFIAGSLQQVGLMYTTAGKAGFITALYIVIVPILGLFLKKKVKPVIWGCVAVAAVGLYLLCIKEGFTIGIGDLLILICAFGFSIHILIIDYFSPKTDGVRMSCIQFFIVSILSGIVMFAVETPTVNDILISWMPILYSGVLSSGIAYTLQIVAQKDTDPTVASLLLSLESVFAVLSGMIVLHEVLSGREILGCLLMFTAIIVAQLPSKEDKLASENKISA</sequence>
<evidence type="ECO:0000256" key="2">
    <source>
        <dbReference type="ARBA" id="ARBA00007362"/>
    </source>
</evidence>
<dbReference type="KEGG" id="amic:Ami3637_10390"/>
<feature type="transmembrane region" description="Helical" evidence="7">
    <location>
        <begin position="162"/>
        <end position="183"/>
    </location>
</feature>
<keyword evidence="3" id="KW-1003">Cell membrane</keyword>
<name>A0A6P1ML28_9FIRM</name>
<dbReference type="InterPro" id="IPR051258">
    <property type="entry name" value="Diverse_Substrate_Transporter"/>
</dbReference>
<feature type="transmembrane region" description="Helical" evidence="7">
    <location>
        <begin position="114"/>
        <end position="132"/>
    </location>
</feature>
<feature type="transmembrane region" description="Helical" evidence="7">
    <location>
        <begin position="281"/>
        <end position="299"/>
    </location>
</feature>
<dbReference type="InterPro" id="IPR037185">
    <property type="entry name" value="EmrE-like"/>
</dbReference>
<dbReference type="InterPro" id="IPR000620">
    <property type="entry name" value="EamA_dom"/>
</dbReference>
<dbReference type="AlphaFoldDB" id="A0A6P1ML28"/>
<feature type="transmembrane region" description="Helical" evidence="7">
    <location>
        <begin position="195"/>
        <end position="214"/>
    </location>
</feature>
<evidence type="ECO:0000256" key="6">
    <source>
        <dbReference type="ARBA" id="ARBA00023136"/>
    </source>
</evidence>
<keyword evidence="10" id="KW-1185">Reference proteome</keyword>
<dbReference type="RefSeq" id="WP_162362525.1">
    <property type="nucleotide sequence ID" value="NZ_CP047591.1"/>
</dbReference>
<evidence type="ECO:0000256" key="5">
    <source>
        <dbReference type="ARBA" id="ARBA00022989"/>
    </source>
</evidence>
<dbReference type="GO" id="GO:0005886">
    <property type="term" value="C:plasma membrane"/>
    <property type="evidence" value="ECO:0007669"/>
    <property type="project" value="UniProtKB-SubCell"/>
</dbReference>
<feature type="transmembrane region" description="Helical" evidence="7">
    <location>
        <begin position="83"/>
        <end position="102"/>
    </location>
</feature>
<evidence type="ECO:0000256" key="4">
    <source>
        <dbReference type="ARBA" id="ARBA00022692"/>
    </source>
</evidence>
<evidence type="ECO:0000259" key="8">
    <source>
        <dbReference type="Pfam" id="PF00892"/>
    </source>
</evidence>
<feature type="domain" description="EamA" evidence="8">
    <location>
        <begin position="7"/>
        <end position="154"/>
    </location>
</feature>
<reference evidence="9 10" key="1">
    <citation type="submission" date="2020-01" db="EMBL/GenBank/DDBJ databases">
        <title>Genomic analysis of Aminipila sp. CBA3637.</title>
        <authorList>
            <person name="Kim Y.B."/>
            <person name="Roh S.W."/>
        </authorList>
    </citation>
    <scope>NUCLEOTIDE SEQUENCE [LARGE SCALE GENOMIC DNA]</scope>
    <source>
        <strain evidence="9 10">CBA3637</strain>
    </source>
</reference>
<comment type="similarity">
    <text evidence="2">Belongs to the EamA transporter family.</text>
</comment>